<proteinExistence type="predicted"/>
<sequence>MNKEEGLIPKFIQLKLIQLLDCQKLFYNYCVVTKELQFGSFSFKPIDQYINNRSQQLKSKTNQTYSIVDEEEEEEEEEEEDFIVKQHKNNNNVLGYALVSKYWFRMVQREVSRLLVISGNNCPFGSYECIPDIDSFLIDKSMFYRAFDWLKIERPNHIVNVEMVSHLVIVESMDFVVNAKDWTPLFISLQQITVACSPSSMLGFIKSKTIEQWKNMSLGVDFILDNRSFSDRFFLQNKVDQDIRQVILDGVQGIENWINFLHITKIDICLASHKAHQEYGNAFKNISTLESLCIRNDYVDIGDVNQILCIPTINTLHIEMPFHFISSCALGATFHSGCRLSYKISDHRTDRNQLILDIELFCKLIRENKTITSLMVQDVCRRNHDHFQSVYTSSQQIHQTFDNIQYRCNNRAILPITCNCKYLLFGNFLSPRSFWPITRNPVL</sequence>
<dbReference type="KEGG" id="dfa:DFA_09770"/>
<accession>F4Q8J8</accession>
<evidence type="ECO:0000313" key="1">
    <source>
        <dbReference type="EMBL" id="EGG16098.1"/>
    </source>
</evidence>
<dbReference type="EMBL" id="GL883025">
    <property type="protein sequence ID" value="EGG16098.1"/>
    <property type="molecule type" value="Genomic_DNA"/>
</dbReference>
<name>F4Q8J8_CACFS</name>
<dbReference type="Proteomes" id="UP000007797">
    <property type="component" value="Unassembled WGS sequence"/>
</dbReference>
<dbReference type="RefSeq" id="XP_004352423.1">
    <property type="nucleotide sequence ID" value="XM_004352371.1"/>
</dbReference>
<protein>
    <submittedName>
        <fullName evidence="1">Uncharacterized protein</fullName>
    </submittedName>
</protein>
<dbReference type="GeneID" id="14867847"/>
<reference evidence="2" key="1">
    <citation type="journal article" date="2011" name="Genome Res.">
        <title>Phylogeny-wide analysis of social amoeba genomes highlights ancient origins for complex intercellular communication.</title>
        <authorList>
            <person name="Heidel A.J."/>
            <person name="Lawal H.M."/>
            <person name="Felder M."/>
            <person name="Schilde C."/>
            <person name="Helps N.R."/>
            <person name="Tunggal B."/>
            <person name="Rivero F."/>
            <person name="John U."/>
            <person name="Schleicher M."/>
            <person name="Eichinger L."/>
            <person name="Platzer M."/>
            <person name="Noegel A.A."/>
            <person name="Schaap P."/>
            <person name="Gloeckner G."/>
        </authorList>
    </citation>
    <scope>NUCLEOTIDE SEQUENCE [LARGE SCALE GENOMIC DNA]</scope>
    <source>
        <strain evidence="2">SH3</strain>
    </source>
</reference>
<dbReference type="AlphaFoldDB" id="F4Q8J8"/>
<keyword evidence="2" id="KW-1185">Reference proteome</keyword>
<evidence type="ECO:0000313" key="2">
    <source>
        <dbReference type="Proteomes" id="UP000007797"/>
    </source>
</evidence>
<organism evidence="1 2">
    <name type="scientific">Cavenderia fasciculata</name>
    <name type="common">Slime mold</name>
    <name type="synonym">Dictyostelium fasciculatum</name>
    <dbReference type="NCBI Taxonomy" id="261658"/>
    <lineage>
        <taxon>Eukaryota</taxon>
        <taxon>Amoebozoa</taxon>
        <taxon>Evosea</taxon>
        <taxon>Eumycetozoa</taxon>
        <taxon>Dictyostelia</taxon>
        <taxon>Acytosteliales</taxon>
        <taxon>Cavenderiaceae</taxon>
        <taxon>Cavenderia</taxon>
    </lineage>
</organism>
<gene>
    <name evidence="1" type="ORF">DFA_09770</name>
</gene>